<evidence type="ECO:0000256" key="3">
    <source>
        <dbReference type="ARBA" id="ARBA00022842"/>
    </source>
</evidence>
<dbReference type="InterPro" id="IPR000086">
    <property type="entry name" value="NUDIX_hydrolase_dom"/>
</dbReference>
<dbReference type="PANTHER" id="PTHR43046">
    <property type="entry name" value="GDP-MANNOSE MANNOSYL HYDROLASE"/>
    <property type="match status" value="1"/>
</dbReference>
<keyword evidence="3" id="KW-0460">Magnesium</keyword>
<protein>
    <submittedName>
        <fullName evidence="5">Unannotated protein</fullName>
    </submittedName>
</protein>
<dbReference type="GO" id="GO:0016787">
    <property type="term" value="F:hydrolase activity"/>
    <property type="evidence" value="ECO:0007669"/>
    <property type="project" value="UniProtKB-KW"/>
</dbReference>
<evidence type="ECO:0000256" key="1">
    <source>
        <dbReference type="ARBA" id="ARBA00001946"/>
    </source>
</evidence>
<dbReference type="PROSITE" id="PS51462">
    <property type="entry name" value="NUDIX"/>
    <property type="match status" value="1"/>
</dbReference>
<accession>A0A6J6DFM3</accession>
<dbReference type="Gene3D" id="3.90.79.10">
    <property type="entry name" value="Nucleoside Triphosphate Pyrophosphohydrolase"/>
    <property type="match status" value="1"/>
</dbReference>
<reference evidence="5" key="1">
    <citation type="submission" date="2020-05" db="EMBL/GenBank/DDBJ databases">
        <authorList>
            <person name="Chiriac C."/>
            <person name="Salcher M."/>
            <person name="Ghai R."/>
            <person name="Kavagutti S V."/>
        </authorList>
    </citation>
    <scope>NUCLEOTIDE SEQUENCE</scope>
</reference>
<name>A0A6J6DFM3_9ZZZZ</name>
<keyword evidence="2" id="KW-0378">Hydrolase</keyword>
<dbReference type="PRINTS" id="PR00502">
    <property type="entry name" value="NUDIXFAMILY"/>
</dbReference>
<feature type="domain" description="Nudix hydrolase" evidence="4">
    <location>
        <begin position="5"/>
        <end position="155"/>
    </location>
</feature>
<dbReference type="InterPro" id="IPR020084">
    <property type="entry name" value="NUDIX_hydrolase_CS"/>
</dbReference>
<dbReference type="AlphaFoldDB" id="A0A6J6DFM3"/>
<evidence type="ECO:0000259" key="4">
    <source>
        <dbReference type="PROSITE" id="PS51462"/>
    </source>
</evidence>
<dbReference type="InterPro" id="IPR020476">
    <property type="entry name" value="Nudix_hydrolase"/>
</dbReference>
<dbReference type="CDD" id="cd04685">
    <property type="entry name" value="NUDIX_Hydrolase"/>
    <property type="match status" value="1"/>
</dbReference>
<dbReference type="SUPFAM" id="SSF55811">
    <property type="entry name" value="Nudix"/>
    <property type="match status" value="1"/>
</dbReference>
<dbReference type="PANTHER" id="PTHR43046:SF12">
    <property type="entry name" value="GDP-MANNOSE MANNOSYL HYDROLASE"/>
    <property type="match status" value="1"/>
</dbReference>
<evidence type="ECO:0000256" key="2">
    <source>
        <dbReference type="ARBA" id="ARBA00022801"/>
    </source>
</evidence>
<dbReference type="PROSITE" id="PS00893">
    <property type="entry name" value="NUDIX_BOX"/>
    <property type="match status" value="1"/>
</dbReference>
<evidence type="ECO:0000313" key="5">
    <source>
        <dbReference type="EMBL" id="CAB4560178.1"/>
    </source>
</evidence>
<comment type="cofactor">
    <cofactor evidence="1">
        <name>Mg(2+)</name>
        <dbReference type="ChEBI" id="CHEBI:18420"/>
    </cofactor>
</comment>
<proteinExistence type="predicted"/>
<sequence>MLPGDNRHTARVILCKPNQQIFLLNTQFDPEVGLGPRWITPGGGIDPGESIQQAALRELYEETGLKLRPEQLGEVVWQSQGRWDWGDGKNYHTYVDSFYLVDLELIGLNDFTLDNSGWTNDEHRDVIEHRWWDLTELKDSGESVGPPDLVSFLASHLQG</sequence>
<dbReference type="InterPro" id="IPR015797">
    <property type="entry name" value="NUDIX_hydrolase-like_dom_sf"/>
</dbReference>
<gene>
    <name evidence="5" type="ORF">UFOPK1561_00853</name>
</gene>
<dbReference type="EMBL" id="CAEZSZ010000117">
    <property type="protein sequence ID" value="CAB4560178.1"/>
    <property type="molecule type" value="Genomic_DNA"/>
</dbReference>
<dbReference type="Pfam" id="PF00293">
    <property type="entry name" value="NUDIX"/>
    <property type="match status" value="1"/>
</dbReference>
<organism evidence="5">
    <name type="scientific">freshwater metagenome</name>
    <dbReference type="NCBI Taxonomy" id="449393"/>
    <lineage>
        <taxon>unclassified sequences</taxon>
        <taxon>metagenomes</taxon>
        <taxon>ecological metagenomes</taxon>
    </lineage>
</organism>